<evidence type="ECO:0000313" key="2">
    <source>
        <dbReference type="Proteomes" id="UP000799539"/>
    </source>
</evidence>
<proteinExistence type="predicted"/>
<reference evidence="1" key="1">
    <citation type="journal article" date="2020" name="Stud. Mycol.">
        <title>101 Dothideomycetes genomes: a test case for predicting lifestyles and emergence of pathogens.</title>
        <authorList>
            <person name="Haridas S."/>
            <person name="Albert R."/>
            <person name="Binder M."/>
            <person name="Bloem J."/>
            <person name="Labutti K."/>
            <person name="Salamov A."/>
            <person name="Andreopoulos B."/>
            <person name="Baker S."/>
            <person name="Barry K."/>
            <person name="Bills G."/>
            <person name="Bluhm B."/>
            <person name="Cannon C."/>
            <person name="Castanera R."/>
            <person name="Culley D."/>
            <person name="Daum C."/>
            <person name="Ezra D."/>
            <person name="Gonzalez J."/>
            <person name="Henrissat B."/>
            <person name="Kuo A."/>
            <person name="Liang C."/>
            <person name="Lipzen A."/>
            <person name="Lutzoni F."/>
            <person name="Magnuson J."/>
            <person name="Mondo S."/>
            <person name="Nolan M."/>
            <person name="Ohm R."/>
            <person name="Pangilinan J."/>
            <person name="Park H.-J."/>
            <person name="Ramirez L."/>
            <person name="Alfaro M."/>
            <person name="Sun H."/>
            <person name="Tritt A."/>
            <person name="Yoshinaga Y."/>
            <person name="Zwiers L.-H."/>
            <person name="Turgeon B."/>
            <person name="Goodwin S."/>
            <person name="Spatafora J."/>
            <person name="Crous P."/>
            <person name="Grigoriev I."/>
        </authorList>
    </citation>
    <scope>NUCLEOTIDE SEQUENCE</scope>
    <source>
        <strain evidence="1">SCOH1-5</strain>
    </source>
</reference>
<gene>
    <name evidence="1" type="ORF">CERZMDRAFT_90021</name>
</gene>
<dbReference type="EMBL" id="ML992665">
    <property type="protein sequence ID" value="KAF2215890.1"/>
    <property type="molecule type" value="Genomic_DNA"/>
</dbReference>
<evidence type="ECO:0000313" key="1">
    <source>
        <dbReference type="EMBL" id="KAF2215890.1"/>
    </source>
</evidence>
<sequence>MKYRSESIVSNAAAVCDASMTKTRVTPNCAAERLQYNHALAERAPLASDGTLAVRSSRCSRPKLIETKMQRIPLVSAQELRIACFCARYPVAPLLFAPPLVSRFPFDHFEVARLHVSGGHCAPLPIYGGDDGVYDAMSCLASS</sequence>
<protein>
    <submittedName>
        <fullName evidence="1">Uncharacterized protein</fullName>
    </submittedName>
</protein>
<dbReference type="Proteomes" id="UP000799539">
    <property type="component" value="Unassembled WGS sequence"/>
</dbReference>
<dbReference type="AlphaFoldDB" id="A0A6A6FRH4"/>
<organism evidence="1 2">
    <name type="scientific">Cercospora zeae-maydis SCOH1-5</name>
    <dbReference type="NCBI Taxonomy" id="717836"/>
    <lineage>
        <taxon>Eukaryota</taxon>
        <taxon>Fungi</taxon>
        <taxon>Dikarya</taxon>
        <taxon>Ascomycota</taxon>
        <taxon>Pezizomycotina</taxon>
        <taxon>Dothideomycetes</taxon>
        <taxon>Dothideomycetidae</taxon>
        <taxon>Mycosphaerellales</taxon>
        <taxon>Mycosphaerellaceae</taxon>
        <taxon>Cercospora</taxon>
    </lineage>
</organism>
<keyword evidence="2" id="KW-1185">Reference proteome</keyword>
<accession>A0A6A6FRH4</accession>
<name>A0A6A6FRH4_9PEZI</name>